<dbReference type="Gene3D" id="3.40.50.1000">
    <property type="entry name" value="HAD superfamily/HAD-like"/>
    <property type="match status" value="1"/>
</dbReference>
<name>A0A1H3M8K0_9GAMM</name>
<proteinExistence type="predicted"/>
<dbReference type="InterPro" id="IPR036412">
    <property type="entry name" value="HAD-like_sf"/>
</dbReference>
<accession>A0A1H3M8K0</accession>
<evidence type="ECO:0000313" key="2">
    <source>
        <dbReference type="Proteomes" id="UP000199035"/>
    </source>
</evidence>
<dbReference type="NCBIfam" id="TIGR01549">
    <property type="entry name" value="HAD-SF-IA-v1"/>
    <property type="match status" value="1"/>
</dbReference>
<dbReference type="Gene3D" id="1.10.150.400">
    <property type="match status" value="1"/>
</dbReference>
<protein>
    <submittedName>
        <fullName evidence="1">Haloacid dehalogenase superfamily, subfamily IA, variant 1 with third motif having Dx(3-4)D or Dx(3-4)E</fullName>
    </submittedName>
</protein>
<dbReference type="InterPro" id="IPR006439">
    <property type="entry name" value="HAD-SF_hydro_IA"/>
</dbReference>
<keyword evidence="2" id="KW-1185">Reference proteome</keyword>
<dbReference type="InterPro" id="IPR023214">
    <property type="entry name" value="HAD_sf"/>
</dbReference>
<dbReference type="SUPFAM" id="SSF56784">
    <property type="entry name" value="HAD-like"/>
    <property type="match status" value="1"/>
</dbReference>
<dbReference type="EMBL" id="FNPK01000024">
    <property type="protein sequence ID" value="SDY73067.1"/>
    <property type="molecule type" value="Genomic_DNA"/>
</dbReference>
<sequence>MHSNIDLYSNSEDFRIEPKDLLNKLCEYDVISFDIFDTLIFRPFTSPRVLFSIMESRLGIYKFSKIRVDSEDEVRKFNQEKYHHNNATLSEIYNLISKKTNLCPIKTAQLEFELELNYCYANPFFQKIISECIKKKKKIIICTDMYLSKQQIREILKANGYSLINEIYVSSELNKSKKKGDIYYIIKEKYKNQKIIHVGDNYISDIENAENSDISTFYYKNVSEIASKNRLSSMSYITGRIYSAIINNHLYCQNNEYSETYKLGYIYGGIYILGFVQWVNKFATTHNVDKILFLSRDGDVYSKMYDKLPNHKNWEYFYWSRLAGTKITAFDNFYEFCRRMIWHKARGVYNIKIEHLLNFLGIEYLIRNLDSYNLSKDDILSKTTAQKIEDLFYDNKTQIIDSFKDDINATVESVRQSVGNAKSIAIVDVGWAGTGPLILKNIINNYLELDCEVYSLLAGYTQPIENMAALYTMDDSIHSYLFSDTLNKDLLDLHLNYGTEKNNLLLELFTQSCTPSFLGYTNNGLKFDRAELQNYEIIKQVNRGSEDFIDFYIDKFKHDTFLLNISPYDAYLPFNELKNSSNRLKNILSKLIISRGQFYDADNLSNETWLSFFDKD</sequence>
<reference evidence="2" key="1">
    <citation type="submission" date="2016-10" db="EMBL/GenBank/DDBJ databases">
        <authorList>
            <person name="Varghese N."/>
            <person name="Submissions S."/>
        </authorList>
    </citation>
    <scope>NUCLEOTIDE SEQUENCE [LARGE SCALE GENOMIC DNA]</scope>
    <source>
        <strain evidence="2">ANC 5109</strain>
    </source>
</reference>
<evidence type="ECO:0000313" key="1">
    <source>
        <dbReference type="EMBL" id="SDY73067.1"/>
    </source>
</evidence>
<organism evidence="1 2">
    <name type="scientific">Acinetobacter kyonggiensis</name>
    <dbReference type="NCBI Taxonomy" id="595670"/>
    <lineage>
        <taxon>Bacteria</taxon>
        <taxon>Pseudomonadati</taxon>
        <taxon>Pseudomonadota</taxon>
        <taxon>Gammaproteobacteria</taxon>
        <taxon>Moraxellales</taxon>
        <taxon>Moraxellaceae</taxon>
        <taxon>Acinetobacter</taxon>
    </lineage>
</organism>
<dbReference type="AlphaFoldDB" id="A0A1H3M8K0"/>
<dbReference type="Proteomes" id="UP000199035">
    <property type="component" value="Unassembled WGS sequence"/>
</dbReference>
<dbReference type="STRING" id="595670.SAMN05421643_12436"/>
<gene>
    <name evidence="1" type="ORF">SAMN05421643_12436</name>
</gene>